<dbReference type="Gene3D" id="3.40.1090.10">
    <property type="entry name" value="Cytosolic phospholipase A2 catalytic domain"/>
    <property type="match status" value="1"/>
</dbReference>
<dbReference type="EMBL" id="FJOF01000001">
    <property type="protein sequence ID" value="CZR32080.1"/>
    <property type="molecule type" value="Genomic_DNA"/>
</dbReference>
<organism evidence="4 5">
    <name type="scientific">Fusarium proliferatum (strain ET1)</name>
    <name type="common">Orchid endophyte fungus</name>
    <dbReference type="NCBI Taxonomy" id="1227346"/>
    <lineage>
        <taxon>Eukaryota</taxon>
        <taxon>Fungi</taxon>
        <taxon>Dikarya</taxon>
        <taxon>Ascomycota</taxon>
        <taxon>Pezizomycotina</taxon>
        <taxon>Sordariomycetes</taxon>
        <taxon>Hypocreomycetidae</taxon>
        <taxon>Hypocreales</taxon>
        <taxon>Nectriaceae</taxon>
        <taxon>Fusarium</taxon>
        <taxon>Fusarium fujikuroi species complex</taxon>
    </lineage>
</organism>
<dbReference type="GeneID" id="42046958"/>
<dbReference type="InterPro" id="IPR016035">
    <property type="entry name" value="Acyl_Trfase/lysoPLipase"/>
</dbReference>
<gene>
    <name evidence="4" type="ORF">FPRO_02072</name>
</gene>
<accession>A0A1L7UYG9</accession>
<evidence type="ECO:0008006" key="6">
    <source>
        <dbReference type="Google" id="ProtNLM"/>
    </source>
</evidence>
<dbReference type="PANTHER" id="PTHR24185:SF1">
    <property type="entry name" value="CALCIUM-INDEPENDENT PHOSPHOLIPASE A2-GAMMA"/>
    <property type="match status" value="1"/>
</dbReference>
<dbReference type="RefSeq" id="XP_031074402.1">
    <property type="nucleotide sequence ID" value="XM_031233038.1"/>
</dbReference>
<dbReference type="VEuPathDB" id="FungiDB:FPRO_02072"/>
<name>A0A1L7UYG9_FUSPR</name>
<protein>
    <recommendedName>
        <fullName evidence="6">PNPLA domain-containing protein</fullName>
    </recommendedName>
</protein>
<evidence type="ECO:0000256" key="3">
    <source>
        <dbReference type="SAM" id="MobiDB-lite"/>
    </source>
</evidence>
<dbReference type="AlphaFoldDB" id="A0A1L7UYG9"/>
<reference evidence="5" key="1">
    <citation type="journal article" date="2016" name="Genome Biol. Evol.">
        <title>Comparative 'omics' of the Fusarium fujikuroi species complex highlights differences in genetic potential and metabolite synthesis.</title>
        <authorList>
            <person name="Niehaus E.-M."/>
            <person name="Muensterkoetter M."/>
            <person name="Proctor R.H."/>
            <person name="Brown D.W."/>
            <person name="Sharon A."/>
            <person name="Idan Y."/>
            <person name="Oren-Young L."/>
            <person name="Sieber C.M."/>
            <person name="Novak O."/>
            <person name="Pencik A."/>
            <person name="Tarkowska D."/>
            <person name="Hromadova K."/>
            <person name="Freeman S."/>
            <person name="Maymon M."/>
            <person name="Elazar M."/>
            <person name="Youssef S.A."/>
            <person name="El-Shabrawy E.S.M."/>
            <person name="Shalaby A.B.A."/>
            <person name="Houterman P."/>
            <person name="Brock N.L."/>
            <person name="Burkhardt I."/>
            <person name="Tsavkelova E.A."/>
            <person name="Dickschat J.S."/>
            <person name="Galuszka P."/>
            <person name="Gueldener U."/>
            <person name="Tudzynski B."/>
        </authorList>
    </citation>
    <scope>NUCLEOTIDE SEQUENCE [LARGE SCALE GENOMIC DNA]</scope>
    <source>
        <strain evidence="5">ET1</strain>
    </source>
</reference>
<proteinExistence type="predicted"/>
<keyword evidence="1" id="KW-0378">Hydrolase</keyword>
<dbReference type="GO" id="GO:0047499">
    <property type="term" value="F:calcium-independent phospholipase A2 activity"/>
    <property type="evidence" value="ECO:0007669"/>
    <property type="project" value="TreeGrafter"/>
</dbReference>
<feature type="region of interest" description="Disordered" evidence="3">
    <location>
        <begin position="378"/>
        <end position="403"/>
    </location>
</feature>
<dbReference type="SUPFAM" id="SSF52151">
    <property type="entry name" value="FabD/lysophospholipase-like"/>
    <property type="match status" value="1"/>
</dbReference>
<dbReference type="PANTHER" id="PTHR24185">
    <property type="entry name" value="CALCIUM-INDEPENDENT PHOSPHOLIPASE A2-GAMMA"/>
    <property type="match status" value="1"/>
</dbReference>
<dbReference type="Proteomes" id="UP000183971">
    <property type="component" value="Unassembled WGS sequence"/>
</dbReference>
<evidence type="ECO:0000313" key="5">
    <source>
        <dbReference type="Proteomes" id="UP000183971"/>
    </source>
</evidence>
<sequence length="403" mass="45865">MHRIRELENDHPDGPVYSSSSYPWMGDQSGIPSEPGRPDQIDEFLPCHYFDYFAGMSTGGWSAMMLGRFRMSVDDAINSFISIISHVFSQPRLFHQMPLFPFIERAKYSIEEAREVYERLGMQYQRRWEREDTKYGFDGKDLYFWQPWYGSQTMVMCFDVTNGVIMLTSDTYISYNPTAWEVMSATSAGLPYFDTTMIDNTTFALTKGLAHNPSQSALERIRYFDGKSPAVLVSLGSGGGELIPSLPLELGFGLKGYRQPQDVFPVLGGDMGIHHSYRLNVQGDLGQIPFDDWQPRQSGETTIQHIRDITETYLGTAEVEVDINRIAKEAVRIRRARAQTEGWEAFAINVQYTCSLCPRLTPFVTADRTIVREHLEASHKGRSMSNQEVESLLNASRTYRGRG</sequence>
<dbReference type="GO" id="GO:0016042">
    <property type="term" value="P:lipid catabolic process"/>
    <property type="evidence" value="ECO:0007669"/>
    <property type="project" value="UniProtKB-KW"/>
</dbReference>
<keyword evidence="2" id="KW-0442">Lipid degradation</keyword>
<feature type="region of interest" description="Disordered" evidence="3">
    <location>
        <begin position="1"/>
        <end position="21"/>
    </location>
</feature>
<evidence type="ECO:0000256" key="2">
    <source>
        <dbReference type="ARBA" id="ARBA00022963"/>
    </source>
</evidence>
<feature type="compositionally biased region" description="Basic and acidic residues" evidence="3">
    <location>
        <begin position="1"/>
        <end position="13"/>
    </location>
</feature>
<dbReference type="GO" id="GO:0019369">
    <property type="term" value="P:arachidonate metabolic process"/>
    <property type="evidence" value="ECO:0007669"/>
    <property type="project" value="TreeGrafter"/>
</dbReference>
<evidence type="ECO:0000256" key="1">
    <source>
        <dbReference type="ARBA" id="ARBA00022801"/>
    </source>
</evidence>
<evidence type="ECO:0000313" key="4">
    <source>
        <dbReference type="EMBL" id="CZR32080.1"/>
    </source>
</evidence>
<keyword evidence="2" id="KW-0443">Lipid metabolism</keyword>
<keyword evidence="5" id="KW-1185">Reference proteome</keyword>
<dbReference type="GO" id="GO:0016020">
    <property type="term" value="C:membrane"/>
    <property type="evidence" value="ECO:0007669"/>
    <property type="project" value="TreeGrafter"/>
</dbReference>
<comment type="caution">
    <text evidence="4">The sequence shown here is derived from an EMBL/GenBank/DDBJ whole genome shotgun (WGS) entry which is preliminary data.</text>
</comment>
<feature type="compositionally biased region" description="Polar residues" evidence="3">
    <location>
        <begin position="383"/>
        <end position="397"/>
    </location>
</feature>